<dbReference type="AlphaFoldDB" id="A0A1I2Z9B1"/>
<feature type="transmembrane region" description="Helical" evidence="1">
    <location>
        <begin position="101"/>
        <end position="126"/>
    </location>
</feature>
<protein>
    <submittedName>
        <fullName evidence="3">Type IV leader peptidase family protein</fullName>
    </submittedName>
</protein>
<evidence type="ECO:0000256" key="1">
    <source>
        <dbReference type="SAM" id="Phobius"/>
    </source>
</evidence>
<evidence type="ECO:0000313" key="3">
    <source>
        <dbReference type="EMBL" id="SFH34155.1"/>
    </source>
</evidence>
<feature type="transmembrane region" description="Helical" evidence="1">
    <location>
        <begin position="156"/>
        <end position="174"/>
    </location>
</feature>
<keyword evidence="1" id="KW-0812">Transmembrane</keyword>
<dbReference type="OrthoDB" id="1806978at2"/>
<feature type="transmembrane region" description="Helical" evidence="1">
    <location>
        <begin position="28"/>
        <end position="45"/>
    </location>
</feature>
<name>A0A1I2Z9B1_9FIRM</name>
<dbReference type="Pfam" id="PF01478">
    <property type="entry name" value="Peptidase_A24"/>
    <property type="match status" value="1"/>
</dbReference>
<keyword evidence="1" id="KW-0472">Membrane</keyword>
<dbReference type="STRING" id="341036.SAMN05660649_04816"/>
<dbReference type="EMBL" id="FOOX01000025">
    <property type="protein sequence ID" value="SFH34155.1"/>
    <property type="molecule type" value="Genomic_DNA"/>
</dbReference>
<dbReference type="GO" id="GO:0004190">
    <property type="term" value="F:aspartic-type endopeptidase activity"/>
    <property type="evidence" value="ECO:0007669"/>
    <property type="project" value="InterPro"/>
</dbReference>
<feature type="domain" description="Prepilin type IV endopeptidase peptidase" evidence="2">
    <location>
        <begin position="13"/>
        <end position="126"/>
    </location>
</feature>
<evidence type="ECO:0000259" key="2">
    <source>
        <dbReference type="Pfam" id="PF01478"/>
    </source>
</evidence>
<evidence type="ECO:0000313" key="4">
    <source>
        <dbReference type="Proteomes" id="UP000199337"/>
    </source>
</evidence>
<sequence length="176" mass="18948">MDLSIFNLVLAGVLATMASYTDLKDELIYNKHVFPFLLLGVALAVVQQRYDLLLSGGIVFAFYFFIYAAKNTLAKLTVMLGGIPLPGDEEPIGGGDVKLSVALALFIGHIPVLAGTVLASILLLVIHGVKIWRATGSPVSVLYMATAKLPSAKPVAFGYLLGPMCVLVAVYQYYFY</sequence>
<reference evidence="4" key="1">
    <citation type="submission" date="2016-10" db="EMBL/GenBank/DDBJ databases">
        <authorList>
            <person name="Varghese N."/>
            <person name="Submissions S."/>
        </authorList>
    </citation>
    <scope>NUCLEOTIDE SEQUENCE [LARGE SCALE GENOMIC DNA]</scope>
    <source>
        <strain evidence="4">DSM 17038</strain>
    </source>
</reference>
<keyword evidence="1" id="KW-1133">Transmembrane helix</keyword>
<accession>A0A1I2Z9B1</accession>
<gene>
    <name evidence="3" type="ORF">SAMN05660649_04816</name>
</gene>
<dbReference type="RefSeq" id="WP_092475432.1">
    <property type="nucleotide sequence ID" value="NZ_FOOX01000025.1"/>
</dbReference>
<dbReference type="Gene3D" id="1.20.120.1220">
    <property type="match status" value="1"/>
</dbReference>
<dbReference type="GO" id="GO:0016020">
    <property type="term" value="C:membrane"/>
    <property type="evidence" value="ECO:0007669"/>
    <property type="project" value="InterPro"/>
</dbReference>
<organism evidence="3 4">
    <name type="scientific">Desulfotruncus arcticus DSM 17038</name>
    <dbReference type="NCBI Taxonomy" id="1121424"/>
    <lineage>
        <taxon>Bacteria</taxon>
        <taxon>Bacillati</taxon>
        <taxon>Bacillota</taxon>
        <taxon>Clostridia</taxon>
        <taxon>Eubacteriales</taxon>
        <taxon>Desulfallaceae</taxon>
        <taxon>Desulfotruncus</taxon>
    </lineage>
</organism>
<proteinExistence type="predicted"/>
<keyword evidence="4" id="KW-1185">Reference proteome</keyword>
<dbReference type="Proteomes" id="UP000199337">
    <property type="component" value="Unassembled WGS sequence"/>
</dbReference>
<dbReference type="InterPro" id="IPR000045">
    <property type="entry name" value="Prepilin_IV_endopep_pep"/>
</dbReference>
<feature type="transmembrane region" description="Helical" evidence="1">
    <location>
        <begin position="52"/>
        <end position="69"/>
    </location>
</feature>